<organism evidence="5 6">
    <name type="scientific">Neolamprologus brichardi</name>
    <name type="common">Fairy cichlid</name>
    <name type="synonym">Lamprologus brichardi</name>
    <dbReference type="NCBI Taxonomy" id="32507"/>
    <lineage>
        <taxon>Eukaryota</taxon>
        <taxon>Metazoa</taxon>
        <taxon>Chordata</taxon>
        <taxon>Craniata</taxon>
        <taxon>Vertebrata</taxon>
        <taxon>Euteleostomi</taxon>
        <taxon>Actinopterygii</taxon>
        <taxon>Neopterygii</taxon>
        <taxon>Teleostei</taxon>
        <taxon>Neoteleostei</taxon>
        <taxon>Acanthomorphata</taxon>
        <taxon>Ovalentaria</taxon>
        <taxon>Cichlomorphae</taxon>
        <taxon>Cichliformes</taxon>
        <taxon>Cichlidae</taxon>
        <taxon>African cichlids</taxon>
        <taxon>Pseudocrenilabrinae</taxon>
        <taxon>Lamprologini</taxon>
        <taxon>Neolamprologus</taxon>
    </lineage>
</organism>
<feature type="domain" description="Ig-like" evidence="4">
    <location>
        <begin position="25"/>
        <end position="129"/>
    </location>
</feature>
<dbReference type="Pfam" id="PF07686">
    <property type="entry name" value="V-set"/>
    <property type="match status" value="1"/>
</dbReference>
<evidence type="ECO:0000256" key="3">
    <source>
        <dbReference type="ARBA" id="ARBA00023319"/>
    </source>
</evidence>
<evidence type="ECO:0000259" key="4">
    <source>
        <dbReference type="PROSITE" id="PS50835"/>
    </source>
</evidence>
<keyword evidence="2" id="KW-1015">Disulfide bond</keyword>
<evidence type="ECO:0000256" key="1">
    <source>
        <dbReference type="ARBA" id="ARBA00022729"/>
    </source>
</evidence>
<accession>A0A3Q4GNB5</accession>
<dbReference type="Ensembl" id="ENSNBRT00000010769.1">
    <property type="protein sequence ID" value="ENSNBRP00000010476.1"/>
    <property type="gene ID" value="ENSNBRG00000008150.1"/>
</dbReference>
<dbReference type="InterPro" id="IPR003599">
    <property type="entry name" value="Ig_sub"/>
</dbReference>
<name>A0A3Q4GNB5_NEOBR</name>
<dbReference type="PANTHER" id="PTHR12207:SF25">
    <property type="entry name" value="IMMUNOGLOBULIN SUPERFAMILY MEMBER 2"/>
    <property type="match status" value="1"/>
</dbReference>
<reference evidence="5" key="2">
    <citation type="submission" date="2025-09" db="UniProtKB">
        <authorList>
            <consortium name="Ensembl"/>
        </authorList>
    </citation>
    <scope>IDENTIFICATION</scope>
</reference>
<dbReference type="InterPro" id="IPR013106">
    <property type="entry name" value="Ig_V-set"/>
</dbReference>
<dbReference type="InterPro" id="IPR051102">
    <property type="entry name" value="IgSF_V-set/TM_domain"/>
</dbReference>
<evidence type="ECO:0000313" key="6">
    <source>
        <dbReference type="Proteomes" id="UP000261580"/>
    </source>
</evidence>
<sequence>SWLILILMSQRCCLLSIKMQQAGNVTEGGGLHLSCKVDGVQGQLSVTWQLKSARMASFTEIISISQEGVTEIAEEFVSRKVRVMRPATDNFTLELDEVTLSDSGVYQCAVSERKPNSKSHNQAQTTTVTVISVGKILRHRCHDTYWMKVIFVYSFL</sequence>
<dbReference type="PROSITE" id="PS50835">
    <property type="entry name" value="IG_LIKE"/>
    <property type="match status" value="1"/>
</dbReference>
<dbReference type="Bgee" id="ENSNBRG00000008150">
    <property type="expression patterns" value="Expressed in heart and 2 other cell types or tissues"/>
</dbReference>
<dbReference type="AlphaFoldDB" id="A0A3Q4GNB5"/>
<reference evidence="5" key="1">
    <citation type="submission" date="2025-08" db="UniProtKB">
        <authorList>
            <consortium name="Ensembl"/>
        </authorList>
    </citation>
    <scope>IDENTIFICATION</scope>
</reference>
<dbReference type="InterPro" id="IPR013783">
    <property type="entry name" value="Ig-like_fold"/>
</dbReference>
<dbReference type="PANTHER" id="PTHR12207">
    <property type="entry name" value="V-SET AND TRANSMEMBRANE DOMAIN-CONTAINING PROTEIN"/>
    <property type="match status" value="1"/>
</dbReference>
<evidence type="ECO:0000256" key="2">
    <source>
        <dbReference type="ARBA" id="ARBA00023157"/>
    </source>
</evidence>
<dbReference type="GO" id="GO:0016020">
    <property type="term" value="C:membrane"/>
    <property type="evidence" value="ECO:0007669"/>
    <property type="project" value="TreeGrafter"/>
</dbReference>
<dbReference type="InterPro" id="IPR036179">
    <property type="entry name" value="Ig-like_dom_sf"/>
</dbReference>
<keyword evidence="6" id="KW-1185">Reference proteome</keyword>
<dbReference type="CDD" id="cd00099">
    <property type="entry name" value="IgV"/>
    <property type="match status" value="1"/>
</dbReference>
<evidence type="ECO:0000313" key="5">
    <source>
        <dbReference type="Ensembl" id="ENSNBRP00000010476.1"/>
    </source>
</evidence>
<protein>
    <recommendedName>
        <fullName evidence="4">Ig-like domain-containing protein</fullName>
    </recommendedName>
</protein>
<keyword evidence="3" id="KW-0393">Immunoglobulin domain</keyword>
<dbReference type="STRING" id="32507.ENSNBRP00000010476"/>
<dbReference type="Gene3D" id="2.60.40.10">
    <property type="entry name" value="Immunoglobulins"/>
    <property type="match status" value="1"/>
</dbReference>
<proteinExistence type="predicted"/>
<dbReference type="SMART" id="SM00409">
    <property type="entry name" value="IG"/>
    <property type="match status" value="1"/>
</dbReference>
<dbReference type="SUPFAM" id="SSF48726">
    <property type="entry name" value="Immunoglobulin"/>
    <property type="match status" value="1"/>
</dbReference>
<dbReference type="Proteomes" id="UP000261580">
    <property type="component" value="Unassembled WGS sequence"/>
</dbReference>
<keyword evidence="1" id="KW-0732">Signal</keyword>
<dbReference type="InterPro" id="IPR007110">
    <property type="entry name" value="Ig-like_dom"/>
</dbReference>